<accession>A0AA39FTN9</accession>
<feature type="transmembrane region" description="Helical" evidence="2">
    <location>
        <begin position="70"/>
        <end position="93"/>
    </location>
</feature>
<dbReference type="AlphaFoldDB" id="A0AA39FTN9"/>
<name>A0AA39FTN9_MICHY</name>
<keyword evidence="2" id="KW-1133">Transmembrane helix</keyword>
<keyword evidence="2" id="KW-0472">Membrane</keyword>
<protein>
    <recommendedName>
        <fullName evidence="5">UDP-glucuronosyltransferase</fullName>
    </recommendedName>
</protein>
<evidence type="ECO:0000313" key="4">
    <source>
        <dbReference type="Proteomes" id="UP001168972"/>
    </source>
</evidence>
<reference evidence="3" key="1">
    <citation type="journal article" date="2023" name="bioRxiv">
        <title>Scaffold-level genome assemblies of two parasitoid biocontrol wasps reveal the parthenogenesis mechanism and an associated novel virus.</title>
        <authorList>
            <person name="Inwood S."/>
            <person name="Skelly J."/>
            <person name="Guhlin J."/>
            <person name="Harrop T."/>
            <person name="Goldson S."/>
            <person name="Dearden P."/>
        </authorList>
    </citation>
    <scope>NUCLEOTIDE SEQUENCE</scope>
    <source>
        <strain evidence="3">Lincoln</strain>
        <tissue evidence="3">Whole body</tissue>
    </source>
</reference>
<comment type="caution">
    <text evidence="3">The sequence shown here is derived from an EMBL/GenBank/DDBJ whole genome shotgun (WGS) entry which is preliminary data.</text>
</comment>
<organism evidence="3 4">
    <name type="scientific">Microctonus hyperodae</name>
    <name type="common">Parasitoid wasp</name>
    <dbReference type="NCBI Taxonomy" id="165561"/>
    <lineage>
        <taxon>Eukaryota</taxon>
        <taxon>Metazoa</taxon>
        <taxon>Ecdysozoa</taxon>
        <taxon>Arthropoda</taxon>
        <taxon>Hexapoda</taxon>
        <taxon>Insecta</taxon>
        <taxon>Pterygota</taxon>
        <taxon>Neoptera</taxon>
        <taxon>Endopterygota</taxon>
        <taxon>Hymenoptera</taxon>
        <taxon>Apocrita</taxon>
        <taxon>Ichneumonoidea</taxon>
        <taxon>Braconidae</taxon>
        <taxon>Euphorinae</taxon>
        <taxon>Microctonus</taxon>
    </lineage>
</organism>
<sequence length="108" mass="12635">MPNSSIAFYRVHEMPLGKAAKYHSKRFLDRPLSAIDTAIYWIEYAIRNGPGSLRSPAVDMSWWQVALLDVYAFLTLTFITISYLIVVILKFCFKTLTWKYSQQRLKHD</sequence>
<proteinExistence type="predicted"/>
<dbReference type="Pfam" id="PF00201">
    <property type="entry name" value="UDPGT"/>
    <property type="match status" value="1"/>
</dbReference>
<keyword evidence="1" id="KW-0808">Transferase</keyword>
<dbReference type="Proteomes" id="UP001168972">
    <property type="component" value="Unassembled WGS sequence"/>
</dbReference>
<dbReference type="GO" id="GO:0008194">
    <property type="term" value="F:UDP-glycosyltransferase activity"/>
    <property type="evidence" value="ECO:0007669"/>
    <property type="project" value="InterPro"/>
</dbReference>
<evidence type="ECO:0000313" key="3">
    <source>
        <dbReference type="EMBL" id="KAK0175099.1"/>
    </source>
</evidence>
<dbReference type="InterPro" id="IPR002213">
    <property type="entry name" value="UDP_glucos_trans"/>
</dbReference>
<dbReference type="EMBL" id="JAQQBR010000005">
    <property type="protein sequence ID" value="KAK0175099.1"/>
    <property type="molecule type" value="Genomic_DNA"/>
</dbReference>
<gene>
    <name evidence="3" type="ORF">PV327_008879</name>
</gene>
<keyword evidence="2" id="KW-0812">Transmembrane</keyword>
<reference evidence="3" key="2">
    <citation type="submission" date="2023-03" db="EMBL/GenBank/DDBJ databases">
        <authorList>
            <person name="Inwood S.N."/>
            <person name="Skelly J.G."/>
            <person name="Guhlin J."/>
            <person name="Harrop T.W.R."/>
            <person name="Goldson S.G."/>
            <person name="Dearden P.K."/>
        </authorList>
    </citation>
    <scope>NUCLEOTIDE SEQUENCE</scope>
    <source>
        <strain evidence="3">Lincoln</strain>
        <tissue evidence="3">Whole body</tissue>
    </source>
</reference>
<keyword evidence="4" id="KW-1185">Reference proteome</keyword>
<evidence type="ECO:0008006" key="5">
    <source>
        <dbReference type="Google" id="ProtNLM"/>
    </source>
</evidence>
<evidence type="ECO:0000256" key="1">
    <source>
        <dbReference type="ARBA" id="ARBA00022679"/>
    </source>
</evidence>
<evidence type="ECO:0000256" key="2">
    <source>
        <dbReference type="SAM" id="Phobius"/>
    </source>
</evidence>